<feature type="compositionally biased region" description="Polar residues" evidence="1">
    <location>
        <begin position="81"/>
        <end position="96"/>
    </location>
</feature>
<feature type="compositionally biased region" description="Basic and acidic residues" evidence="1">
    <location>
        <begin position="114"/>
        <end position="123"/>
    </location>
</feature>
<evidence type="ECO:0000256" key="1">
    <source>
        <dbReference type="SAM" id="MobiDB-lite"/>
    </source>
</evidence>
<name>W3A2X2_PHYNI</name>
<comment type="caution">
    <text evidence="2">The sequence shown here is derived from an EMBL/GenBank/DDBJ whole genome shotgun (WGS) entry which is preliminary data.</text>
</comment>
<reference evidence="2 3" key="1">
    <citation type="submission" date="2013-11" db="EMBL/GenBank/DDBJ databases">
        <title>The Genome Sequence of Phytophthora parasitica P10297.</title>
        <authorList>
            <consortium name="The Broad Institute Genomics Platform"/>
            <person name="Russ C."/>
            <person name="Tyler B."/>
            <person name="Panabieres F."/>
            <person name="Shan W."/>
            <person name="Tripathy S."/>
            <person name="Grunwald N."/>
            <person name="Machado M."/>
            <person name="Johnson C.S."/>
            <person name="Walker B."/>
            <person name="Young S.K."/>
            <person name="Zeng Q."/>
            <person name="Gargeya S."/>
            <person name="Fitzgerald M."/>
            <person name="Haas B."/>
            <person name="Abouelleil A."/>
            <person name="Allen A.W."/>
            <person name="Alvarado L."/>
            <person name="Arachchi H.M."/>
            <person name="Berlin A.M."/>
            <person name="Chapman S.B."/>
            <person name="Gainer-Dewar J."/>
            <person name="Goldberg J."/>
            <person name="Griggs A."/>
            <person name="Gujja S."/>
            <person name="Hansen M."/>
            <person name="Howarth C."/>
            <person name="Imamovic A."/>
            <person name="Ireland A."/>
            <person name="Larimer J."/>
            <person name="McCowan C."/>
            <person name="Murphy C."/>
            <person name="Pearson M."/>
            <person name="Poon T.W."/>
            <person name="Priest M."/>
            <person name="Roberts A."/>
            <person name="Saif S."/>
            <person name="Shea T."/>
            <person name="Sisk P."/>
            <person name="Sykes S."/>
            <person name="Wortman J."/>
            <person name="Nusbaum C."/>
            <person name="Birren B."/>
        </authorList>
    </citation>
    <scope>NUCLEOTIDE SEQUENCE [LARGE SCALE GENOMIC DNA]</scope>
    <source>
        <strain evidence="2 3">P10297</strain>
    </source>
</reference>
<protein>
    <submittedName>
        <fullName evidence="2">Uncharacterized protein</fullName>
    </submittedName>
</protein>
<feature type="region of interest" description="Disordered" evidence="1">
    <location>
        <begin position="108"/>
        <end position="141"/>
    </location>
</feature>
<dbReference type="AlphaFoldDB" id="W3A2X2"/>
<sequence length="141" mass="15796">MATSTCRAFCRLRADAFMHALISTFDIQGRVLNRHGSYRAGGQDARWRQELNPQQVKVSARTATKQQVQVRPRTPPKVQRMQVSSTMPPEEQSQVETWPGAYFSDCKDTANGTKHQDVWRKPDALQGDGELGPHMGAEVDA</sequence>
<gene>
    <name evidence="2" type="ORF">F442_01545</name>
</gene>
<feature type="compositionally biased region" description="Polar residues" evidence="1">
    <location>
        <begin position="58"/>
        <end position="69"/>
    </location>
</feature>
<evidence type="ECO:0000313" key="3">
    <source>
        <dbReference type="Proteomes" id="UP000018948"/>
    </source>
</evidence>
<accession>W3A2X2</accession>
<feature type="region of interest" description="Disordered" evidence="1">
    <location>
        <begin position="58"/>
        <end position="96"/>
    </location>
</feature>
<proteinExistence type="predicted"/>
<dbReference type="EMBL" id="ANIY01000294">
    <property type="protein sequence ID" value="ETP53570.1"/>
    <property type="molecule type" value="Genomic_DNA"/>
</dbReference>
<dbReference type="Proteomes" id="UP000018948">
    <property type="component" value="Unassembled WGS sequence"/>
</dbReference>
<evidence type="ECO:0000313" key="2">
    <source>
        <dbReference type="EMBL" id="ETP53570.1"/>
    </source>
</evidence>
<organism evidence="2 3">
    <name type="scientific">Phytophthora nicotianae P10297</name>
    <dbReference type="NCBI Taxonomy" id="1317064"/>
    <lineage>
        <taxon>Eukaryota</taxon>
        <taxon>Sar</taxon>
        <taxon>Stramenopiles</taxon>
        <taxon>Oomycota</taxon>
        <taxon>Peronosporomycetes</taxon>
        <taxon>Peronosporales</taxon>
        <taxon>Peronosporaceae</taxon>
        <taxon>Phytophthora</taxon>
    </lineage>
</organism>